<dbReference type="GO" id="GO:0004326">
    <property type="term" value="F:tetrahydrofolylpolyglutamate synthase activity"/>
    <property type="evidence" value="ECO:0007669"/>
    <property type="project" value="UniProtKB-EC"/>
</dbReference>
<dbReference type="InterPro" id="IPR001645">
    <property type="entry name" value="Folylpolyglutamate_synth"/>
</dbReference>
<feature type="domain" description="Mur ligase central" evidence="23">
    <location>
        <begin position="131"/>
        <end position="245"/>
    </location>
</feature>
<dbReference type="InterPro" id="IPR004101">
    <property type="entry name" value="Mur_ligase_C"/>
</dbReference>
<evidence type="ECO:0000256" key="4">
    <source>
        <dbReference type="ARBA" id="ARBA00008276"/>
    </source>
</evidence>
<dbReference type="RefSeq" id="WP_072576078.1">
    <property type="nucleotide sequence ID" value="NZ_LWHB01000049.1"/>
</dbReference>
<comment type="function">
    <text evidence="1">Functions in two distinct reactions of the de novo folate biosynthetic pathway. Catalyzes the addition of a glutamate residue to dihydropteroate (7,8-dihydropteroate or H2Pte) to form dihydrofolate (7,8-dihydrofolate monoglutamate or H2Pte-Glu). Also catalyzes successive additions of L-glutamate to tetrahydrofolate or 10-formyltetrahydrofolate or 5,10-methylenetetrahydrofolate, leading to folylpolyglutamate derivatives.</text>
</comment>
<evidence type="ECO:0000313" key="24">
    <source>
        <dbReference type="EMBL" id="SUO97606.1"/>
    </source>
</evidence>
<keyword evidence="9" id="KW-0479">Metal-binding</keyword>
<evidence type="ECO:0000256" key="8">
    <source>
        <dbReference type="ARBA" id="ARBA00022598"/>
    </source>
</evidence>
<evidence type="ECO:0000256" key="13">
    <source>
        <dbReference type="ARBA" id="ARBA00022909"/>
    </source>
</evidence>
<comment type="catalytic activity">
    <reaction evidence="17">
        <text>(6S)-5,6,7,8-tetrahydrofolyl-(gamma-L-Glu)(n) + L-glutamate + ATP = (6S)-5,6,7,8-tetrahydrofolyl-(gamma-L-Glu)(n+1) + ADP + phosphate + H(+)</text>
        <dbReference type="Rhea" id="RHEA:10580"/>
        <dbReference type="Rhea" id="RHEA-COMP:14738"/>
        <dbReference type="Rhea" id="RHEA-COMP:14740"/>
        <dbReference type="ChEBI" id="CHEBI:15378"/>
        <dbReference type="ChEBI" id="CHEBI:29985"/>
        <dbReference type="ChEBI" id="CHEBI:30616"/>
        <dbReference type="ChEBI" id="CHEBI:43474"/>
        <dbReference type="ChEBI" id="CHEBI:141005"/>
        <dbReference type="ChEBI" id="CHEBI:456216"/>
        <dbReference type="EC" id="6.3.2.17"/>
    </reaction>
</comment>
<evidence type="ECO:0000256" key="2">
    <source>
        <dbReference type="ARBA" id="ARBA00004799"/>
    </source>
</evidence>
<dbReference type="PIRSF" id="PIRSF001563">
    <property type="entry name" value="Folylpolyglu_synth"/>
    <property type="match status" value="1"/>
</dbReference>
<comment type="pathway">
    <text evidence="2">Cofactor biosynthesis; tetrahydrofolate biosynthesis; 7,8-dihydrofolate from 2-amino-4-hydroxy-6-hydroxymethyl-7,8-dihydropteridine diphosphate and 4-aminobenzoate: step 2/2.</text>
</comment>
<keyword evidence="25" id="KW-1185">Reference proteome</keyword>
<dbReference type="InterPro" id="IPR036565">
    <property type="entry name" value="Mur-like_cat_sf"/>
</dbReference>
<evidence type="ECO:0000256" key="18">
    <source>
        <dbReference type="ARBA" id="ARBA00047808"/>
    </source>
</evidence>
<evidence type="ECO:0000256" key="9">
    <source>
        <dbReference type="ARBA" id="ARBA00022723"/>
    </source>
</evidence>
<dbReference type="Gene3D" id="3.90.190.20">
    <property type="entry name" value="Mur ligase, C-terminal domain"/>
    <property type="match status" value="1"/>
</dbReference>
<evidence type="ECO:0000256" key="6">
    <source>
        <dbReference type="ARBA" id="ARBA00013025"/>
    </source>
</evidence>
<keyword evidence="13" id="KW-0289">Folate biosynthesis</keyword>
<dbReference type="GO" id="GO:0005737">
    <property type="term" value="C:cytoplasm"/>
    <property type="evidence" value="ECO:0007669"/>
    <property type="project" value="TreeGrafter"/>
</dbReference>
<keyword evidence="12" id="KW-0460">Magnesium</keyword>
<comment type="similarity">
    <text evidence="4 21">Belongs to the folylpolyglutamate synthase family.</text>
</comment>
<dbReference type="PANTHER" id="PTHR11136">
    <property type="entry name" value="FOLYLPOLYGLUTAMATE SYNTHASE-RELATED"/>
    <property type="match status" value="1"/>
</dbReference>
<dbReference type="EC" id="6.3.2.12" evidence="5"/>
<comment type="catalytic activity">
    <reaction evidence="20">
        <text>7,8-dihydropteroate + L-glutamate + ATP = 7,8-dihydrofolate + ADP + phosphate + H(+)</text>
        <dbReference type="Rhea" id="RHEA:23584"/>
        <dbReference type="ChEBI" id="CHEBI:15378"/>
        <dbReference type="ChEBI" id="CHEBI:17839"/>
        <dbReference type="ChEBI" id="CHEBI:29985"/>
        <dbReference type="ChEBI" id="CHEBI:30616"/>
        <dbReference type="ChEBI" id="CHEBI:43474"/>
        <dbReference type="ChEBI" id="CHEBI:57451"/>
        <dbReference type="ChEBI" id="CHEBI:456216"/>
        <dbReference type="EC" id="6.3.2.12"/>
    </reaction>
</comment>
<evidence type="ECO:0000256" key="21">
    <source>
        <dbReference type="PIRNR" id="PIRNR001563"/>
    </source>
</evidence>
<dbReference type="Gene3D" id="3.40.1190.10">
    <property type="entry name" value="Mur-like, catalytic domain"/>
    <property type="match status" value="1"/>
</dbReference>
<protein>
    <recommendedName>
        <fullName evidence="7">Dihydrofolate synthase/folylpolyglutamate synthase</fullName>
        <ecNumber evidence="5">6.3.2.12</ecNumber>
        <ecNumber evidence="6">6.3.2.17</ecNumber>
    </recommendedName>
    <alternativeName>
        <fullName evidence="16">Folylpoly-gamma-glutamate synthetase-dihydrofolate synthetase</fullName>
    </alternativeName>
    <alternativeName>
        <fullName evidence="14">Folylpolyglutamate synthetase</fullName>
    </alternativeName>
    <alternativeName>
        <fullName evidence="15">Tetrahydrofolylpolyglutamate synthase</fullName>
    </alternativeName>
</protein>
<evidence type="ECO:0000256" key="12">
    <source>
        <dbReference type="ARBA" id="ARBA00022842"/>
    </source>
</evidence>
<dbReference type="EC" id="6.3.2.17" evidence="6"/>
<evidence type="ECO:0000256" key="16">
    <source>
        <dbReference type="ARBA" id="ARBA00032510"/>
    </source>
</evidence>
<dbReference type="UniPathway" id="UPA00077">
    <property type="reaction ID" value="UER00157"/>
</dbReference>
<comment type="catalytic activity">
    <reaction evidence="18">
        <text>10-formyltetrahydrofolyl-(gamma-L-Glu)(n) + L-glutamate + ATP = 10-formyltetrahydrofolyl-(gamma-L-Glu)(n+1) + ADP + phosphate + H(+)</text>
        <dbReference type="Rhea" id="RHEA:51904"/>
        <dbReference type="Rhea" id="RHEA-COMP:13088"/>
        <dbReference type="Rhea" id="RHEA-COMP:14300"/>
        <dbReference type="ChEBI" id="CHEBI:15378"/>
        <dbReference type="ChEBI" id="CHEBI:29985"/>
        <dbReference type="ChEBI" id="CHEBI:30616"/>
        <dbReference type="ChEBI" id="CHEBI:43474"/>
        <dbReference type="ChEBI" id="CHEBI:134413"/>
        <dbReference type="ChEBI" id="CHEBI:456216"/>
        <dbReference type="EC" id="6.3.2.17"/>
    </reaction>
</comment>
<evidence type="ECO:0000256" key="20">
    <source>
        <dbReference type="ARBA" id="ARBA00049161"/>
    </source>
</evidence>
<feature type="domain" description="Mur ligase C-terminal" evidence="22">
    <location>
        <begin position="295"/>
        <end position="414"/>
    </location>
</feature>
<dbReference type="InterPro" id="IPR013221">
    <property type="entry name" value="Mur_ligase_cen"/>
</dbReference>
<dbReference type="NCBIfam" id="TIGR01499">
    <property type="entry name" value="folC"/>
    <property type="match status" value="1"/>
</dbReference>
<keyword evidence="8 21" id="KW-0436">Ligase</keyword>
<dbReference type="GO" id="GO:0046872">
    <property type="term" value="F:metal ion binding"/>
    <property type="evidence" value="ECO:0007669"/>
    <property type="project" value="UniProtKB-KW"/>
</dbReference>
<dbReference type="PANTHER" id="PTHR11136:SF0">
    <property type="entry name" value="DIHYDROFOLATE SYNTHETASE-RELATED"/>
    <property type="match status" value="1"/>
</dbReference>
<accession>A0A380N007</accession>
<evidence type="ECO:0000313" key="25">
    <source>
        <dbReference type="Proteomes" id="UP000254601"/>
    </source>
</evidence>
<evidence type="ECO:0000256" key="3">
    <source>
        <dbReference type="ARBA" id="ARBA00005150"/>
    </source>
</evidence>
<keyword evidence="10 21" id="KW-0547">Nucleotide-binding</keyword>
<evidence type="ECO:0000259" key="23">
    <source>
        <dbReference type="Pfam" id="PF08245"/>
    </source>
</evidence>
<evidence type="ECO:0000256" key="11">
    <source>
        <dbReference type="ARBA" id="ARBA00022840"/>
    </source>
</evidence>
<evidence type="ECO:0000256" key="15">
    <source>
        <dbReference type="ARBA" id="ARBA00030592"/>
    </source>
</evidence>
<dbReference type="EMBL" id="UHIC01000001">
    <property type="protein sequence ID" value="SUO97606.1"/>
    <property type="molecule type" value="Genomic_DNA"/>
</dbReference>
<evidence type="ECO:0000256" key="14">
    <source>
        <dbReference type="ARBA" id="ARBA00030048"/>
    </source>
</evidence>
<comment type="catalytic activity">
    <reaction evidence="19">
        <text>(6R)-5,10-methylenetetrahydrofolyl-(gamma-L-Glu)(n) + L-glutamate + ATP = (6R)-5,10-methylenetetrahydrofolyl-(gamma-L-Glu)(n+1) + ADP + phosphate + H(+)</text>
        <dbReference type="Rhea" id="RHEA:51912"/>
        <dbReference type="Rhea" id="RHEA-COMP:13257"/>
        <dbReference type="Rhea" id="RHEA-COMP:13258"/>
        <dbReference type="ChEBI" id="CHEBI:15378"/>
        <dbReference type="ChEBI" id="CHEBI:29985"/>
        <dbReference type="ChEBI" id="CHEBI:30616"/>
        <dbReference type="ChEBI" id="CHEBI:43474"/>
        <dbReference type="ChEBI" id="CHEBI:136572"/>
        <dbReference type="ChEBI" id="CHEBI:456216"/>
        <dbReference type="EC" id="6.3.2.17"/>
    </reaction>
</comment>
<dbReference type="InterPro" id="IPR036615">
    <property type="entry name" value="Mur_ligase_C_dom_sf"/>
</dbReference>
<evidence type="ECO:0000259" key="22">
    <source>
        <dbReference type="Pfam" id="PF02875"/>
    </source>
</evidence>
<dbReference type="GO" id="GO:0046654">
    <property type="term" value="P:tetrahydrofolate biosynthetic process"/>
    <property type="evidence" value="ECO:0007669"/>
    <property type="project" value="UniProtKB-UniPathway"/>
</dbReference>
<evidence type="ECO:0000256" key="7">
    <source>
        <dbReference type="ARBA" id="ARBA00019357"/>
    </source>
</evidence>
<dbReference type="Pfam" id="PF08245">
    <property type="entry name" value="Mur_ligase_M"/>
    <property type="match status" value="1"/>
</dbReference>
<evidence type="ECO:0000256" key="10">
    <source>
        <dbReference type="ARBA" id="ARBA00022741"/>
    </source>
</evidence>
<reference evidence="24 25" key="1">
    <citation type="submission" date="2018-06" db="EMBL/GenBank/DDBJ databases">
        <authorList>
            <consortium name="Pathogen Informatics"/>
            <person name="Doyle S."/>
        </authorList>
    </citation>
    <scope>NUCLEOTIDE SEQUENCE [LARGE SCALE GENOMIC DNA]</scope>
    <source>
        <strain evidence="24 25">NCTC13337</strain>
    </source>
</reference>
<evidence type="ECO:0000256" key="5">
    <source>
        <dbReference type="ARBA" id="ARBA00013023"/>
    </source>
</evidence>
<dbReference type="Proteomes" id="UP000254601">
    <property type="component" value="Unassembled WGS sequence"/>
</dbReference>
<comment type="pathway">
    <text evidence="3">Cofactor biosynthesis; tetrahydrofolylpolyglutamate biosynthesis.</text>
</comment>
<dbReference type="GO" id="GO:0005524">
    <property type="term" value="F:ATP binding"/>
    <property type="evidence" value="ECO:0007669"/>
    <property type="project" value="UniProtKB-KW"/>
</dbReference>
<evidence type="ECO:0000256" key="19">
    <source>
        <dbReference type="ARBA" id="ARBA00049035"/>
    </source>
</evidence>
<gene>
    <name evidence="24" type="primary">folC</name>
    <name evidence="24" type="ORF">NCTC13337_02522</name>
</gene>
<dbReference type="GO" id="GO:0046656">
    <property type="term" value="P:folic acid biosynthetic process"/>
    <property type="evidence" value="ECO:0007669"/>
    <property type="project" value="UniProtKB-KW"/>
</dbReference>
<dbReference type="GO" id="GO:0008841">
    <property type="term" value="F:dihydrofolate synthase activity"/>
    <property type="evidence" value="ECO:0007669"/>
    <property type="project" value="UniProtKB-EC"/>
</dbReference>
<dbReference type="SUPFAM" id="SSF53244">
    <property type="entry name" value="MurD-like peptide ligases, peptide-binding domain"/>
    <property type="match status" value="1"/>
</dbReference>
<name>A0A380N007_9GAMM</name>
<dbReference type="Pfam" id="PF02875">
    <property type="entry name" value="Mur_ligase_C"/>
    <property type="match status" value="1"/>
</dbReference>
<evidence type="ECO:0000256" key="1">
    <source>
        <dbReference type="ARBA" id="ARBA00002714"/>
    </source>
</evidence>
<dbReference type="OrthoDB" id="9809356at2"/>
<dbReference type="SUPFAM" id="SSF53623">
    <property type="entry name" value="MurD-like peptide ligases, catalytic domain"/>
    <property type="match status" value="1"/>
</dbReference>
<keyword evidence="11 21" id="KW-0067">ATP-binding</keyword>
<proteinExistence type="inferred from homology"/>
<organism evidence="24 25">
    <name type="scientific">Suttonella ornithocola</name>
    <dbReference type="NCBI Taxonomy" id="279832"/>
    <lineage>
        <taxon>Bacteria</taxon>
        <taxon>Pseudomonadati</taxon>
        <taxon>Pseudomonadota</taxon>
        <taxon>Gammaproteobacteria</taxon>
        <taxon>Cardiobacteriales</taxon>
        <taxon>Cardiobacteriaceae</taxon>
        <taxon>Suttonella</taxon>
    </lineage>
</organism>
<dbReference type="AlphaFoldDB" id="A0A380N007"/>
<sequence length="428" mass="47302">MQVSTPRGKGSLAQWLAWQEAAHPKSWDLGLTRIGQVWQALGAPKIAEHIVSVAGTNGKGSCVCWTEAMCLAHGISVASFSSPHLLDYRERIRFRGKQVTEAELCAAFDAIDEARGAVSLSYFEWSALAAFYLMAKCPPQVAVLEVGLGGRLDAVNLQTADATIFTRIGLDHQDWLGNTIEEIAQEKAGIMRDNQRVVFADKHPPATLLSAAQHHQAKVWHFGKDLTVALHQTTFELHLPQASFELPQPTQMRGEHQYGHLATVAAVLAQWFPLTTSAMTQVMKEAKNPARLMIKEGQPRYIVDVAHNNDSAEILANFLVSVQRENEHFHMVCGMLKDKDHQAVFRHLANFPNSWYLCSLDGERGTASEVLRVQALQAGIPEQTIRCFNSVCEAESAARKTAKPNESIVIMGSFVTVGEILKQWSSNE</sequence>
<evidence type="ECO:0000256" key="17">
    <source>
        <dbReference type="ARBA" id="ARBA00047493"/>
    </source>
</evidence>